<evidence type="ECO:0000256" key="6">
    <source>
        <dbReference type="RuleBase" id="RU366058"/>
    </source>
</evidence>
<evidence type="ECO:0000256" key="1">
    <source>
        <dbReference type="ARBA" id="ARBA00004651"/>
    </source>
</evidence>
<accession>A0A6J4VZ65</accession>
<evidence type="ECO:0000259" key="7">
    <source>
        <dbReference type="Pfam" id="PF09335"/>
    </source>
</evidence>
<organism evidence="8">
    <name type="scientific">uncultured Synechococcales cyanobacterium</name>
    <dbReference type="NCBI Taxonomy" id="1936017"/>
    <lineage>
        <taxon>Bacteria</taxon>
        <taxon>Bacillati</taxon>
        <taxon>Cyanobacteriota</taxon>
        <taxon>Cyanophyceae</taxon>
        <taxon>Synechococcales</taxon>
        <taxon>environmental samples</taxon>
    </lineage>
</organism>
<dbReference type="GO" id="GO:0005886">
    <property type="term" value="C:plasma membrane"/>
    <property type="evidence" value="ECO:0007669"/>
    <property type="project" value="UniProtKB-SubCell"/>
</dbReference>
<comment type="similarity">
    <text evidence="6">Belongs to the TVP38/TMEM64 family.</text>
</comment>
<feature type="transmembrane region" description="Helical" evidence="6">
    <location>
        <begin position="60"/>
        <end position="81"/>
    </location>
</feature>
<dbReference type="PANTHER" id="PTHR12677:SF59">
    <property type="entry name" value="GOLGI APPARATUS MEMBRANE PROTEIN TVP38-RELATED"/>
    <property type="match status" value="1"/>
</dbReference>
<feature type="transmembrane region" description="Helical" evidence="6">
    <location>
        <begin position="30"/>
        <end position="54"/>
    </location>
</feature>
<dbReference type="PANTHER" id="PTHR12677">
    <property type="entry name" value="GOLGI APPARATUS MEMBRANE PROTEIN TVP38-RELATED"/>
    <property type="match status" value="1"/>
</dbReference>
<keyword evidence="3 6" id="KW-0812">Transmembrane</keyword>
<evidence type="ECO:0000313" key="8">
    <source>
        <dbReference type="EMBL" id="CAA9589438.1"/>
    </source>
</evidence>
<dbReference type="Pfam" id="PF09335">
    <property type="entry name" value="VTT_dom"/>
    <property type="match status" value="1"/>
</dbReference>
<evidence type="ECO:0000256" key="2">
    <source>
        <dbReference type="ARBA" id="ARBA00022475"/>
    </source>
</evidence>
<name>A0A6J4VZ65_9CYAN</name>
<feature type="transmembrane region" description="Helical" evidence="6">
    <location>
        <begin position="138"/>
        <end position="158"/>
    </location>
</feature>
<dbReference type="EMBL" id="CADCWO010000244">
    <property type="protein sequence ID" value="CAA9589438.1"/>
    <property type="molecule type" value="Genomic_DNA"/>
</dbReference>
<keyword evidence="4 6" id="KW-1133">Transmembrane helix</keyword>
<keyword evidence="5 6" id="KW-0472">Membrane</keyword>
<evidence type="ECO:0000256" key="4">
    <source>
        <dbReference type="ARBA" id="ARBA00022989"/>
    </source>
</evidence>
<dbReference type="AlphaFoldDB" id="A0A6J4VZ65"/>
<feature type="domain" description="VTT" evidence="7">
    <location>
        <begin position="41"/>
        <end position="158"/>
    </location>
</feature>
<protein>
    <recommendedName>
        <fullName evidence="6">TVP38/TMEM64 family membrane protein</fullName>
    </recommendedName>
</protein>
<dbReference type="InterPro" id="IPR032816">
    <property type="entry name" value="VTT_dom"/>
</dbReference>
<evidence type="ECO:0000256" key="3">
    <source>
        <dbReference type="ARBA" id="ARBA00022692"/>
    </source>
</evidence>
<evidence type="ECO:0000256" key="5">
    <source>
        <dbReference type="ARBA" id="ARBA00023136"/>
    </source>
</evidence>
<sequence>MTSYFDIQALVARALNTVTDLGPWGPVAFIGLYILATILCVPGSVLTLGAGAIFGPWGTIYVSIGATIGATAAFLVGRYLARKWVKKRIESSPKLKALDEAVAKEGRKIVGLTRLSPVFPFSLLNYAFGITQVRLKDYFFLTWIGIIPGTVLYVYLGSLAGSLTRLGGAGQVRSPAEWAFYAVGLIATVLVTLYITRIARKALDQNLY</sequence>
<reference evidence="8" key="1">
    <citation type="submission" date="2020-02" db="EMBL/GenBank/DDBJ databases">
        <authorList>
            <person name="Meier V. D."/>
        </authorList>
    </citation>
    <scope>NUCLEOTIDE SEQUENCE</scope>
    <source>
        <strain evidence="8">AVDCRST_MAG81</strain>
    </source>
</reference>
<proteinExistence type="inferred from homology"/>
<keyword evidence="2 6" id="KW-1003">Cell membrane</keyword>
<dbReference type="InterPro" id="IPR015414">
    <property type="entry name" value="TMEM64"/>
</dbReference>
<gene>
    <name evidence="8" type="ORF">AVDCRST_MAG81-4701</name>
</gene>
<comment type="caution">
    <text evidence="6">Lacks conserved residue(s) required for the propagation of feature annotation.</text>
</comment>
<comment type="subcellular location">
    <subcellularLocation>
        <location evidence="1 6">Cell membrane</location>
        <topology evidence="1 6">Multi-pass membrane protein</topology>
    </subcellularLocation>
</comment>
<feature type="transmembrane region" description="Helical" evidence="6">
    <location>
        <begin position="178"/>
        <end position="196"/>
    </location>
</feature>